<dbReference type="SUPFAM" id="SSF46785">
    <property type="entry name" value="Winged helix' DNA-binding domain"/>
    <property type="match status" value="1"/>
</dbReference>
<organism evidence="6 7">
    <name type="scientific">Sedimenticola thiotaurini</name>
    <dbReference type="NCBI Taxonomy" id="1543721"/>
    <lineage>
        <taxon>Bacteria</taxon>
        <taxon>Pseudomonadati</taxon>
        <taxon>Pseudomonadota</taxon>
        <taxon>Gammaproteobacteria</taxon>
        <taxon>Chromatiales</taxon>
        <taxon>Sedimenticolaceae</taxon>
        <taxon>Sedimenticola</taxon>
    </lineage>
</organism>
<dbReference type="Gene3D" id="1.10.10.10">
    <property type="entry name" value="Winged helix-like DNA-binding domain superfamily/Winged helix DNA-binding domain"/>
    <property type="match status" value="1"/>
</dbReference>
<keyword evidence="2" id="KW-0805">Transcription regulation</keyword>
<dbReference type="InterPro" id="IPR036388">
    <property type="entry name" value="WH-like_DNA-bd_sf"/>
</dbReference>
<comment type="similarity">
    <text evidence="1">Belongs to the LysR transcriptional regulatory family.</text>
</comment>
<protein>
    <submittedName>
        <fullName evidence="6">LysR family transcriptional regulator</fullName>
    </submittedName>
</protein>
<comment type="caution">
    <text evidence="6">The sequence shown here is derived from an EMBL/GenBank/DDBJ whole genome shotgun (WGS) entry which is preliminary data.</text>
</comment>
<dbReference type="GO" id="GO:0003700">
    <property type="term" value="F:DNA-binding transcription factor activity"/>
    <property type="evidence" value="ECO:0007669"/>
    <property type="project" value="InterPro"/>
</dbReference>
<evidence type="ECO:0000256" key="4">
    <source>
        <dbReference type="ARBA" id="ARBA00023163"/>
    </source>
</evidence>
<dbReference type="EMBL" id="VMRY01000089">
    <property type="protein sequence ID" value="TVT51544.1"/>
    <property type="molecule type" value="Genomic_DNA"/>
</dbReference>
<dbReference type="PANTHER" id="PTHR30126:SF98">
    <property type="entry name" value="HTH-TYPE TRANSCRIPTIONAL ACTIVATOR BAUR"/>
    <property type="match status" value="1"/>
</dbReference>
<dbReference type="Pfam" id="PF00126">
    <property type="entry name" value="HTH_1"/>
    <property type="match status" value="1"/>
</dbReference>
<dbReference type="Proteomes" id="UP000317355">
    <property type="component" value="Unassembled WGS sequence"/>
</dbReference>
<evidence type="ECO:0000259" key="5">
    <source>
        <dbReference type="PROSITE" id="PS50931"/>
    </source>
</evidence>
<evidence type="ECO:0000256" key="2">
    <source>
        <dbReference type="ARBA" id="ARBA00023015"/>
    </source>
</evidence>
<dbReference type="PROSITE" id="PS50931">
    <property type="entry name" value="HTH_LYSR"/>
    <property type="match status" value="1"/>
</dbReference>
<sequence>MKSKPTTLSGQISDMEIRHLRIFKAVVECGGFSAAEVQLNISRSAISLSMSDLEQRLGLRLCQRGRAGFSLTAEGSQVYDAVLQLLASMEGFRTRVNAIHAQLKGEFNIGITDNLVTMHHMRITDALTRLKQQGPEVRINISMLPPSEIELGVLDGRLHIGVVPDLRTLSGLDYLPLYGETSQLYCSHNHPMFRQPPQQTGAISTQDAVVPAYAQTAAIKAQHQRLKASATATDREGIAFLIMTGCFIGFLPTHFADRWVSAGKMRPLLTTEMRYVTHYSAISRRGAPANLILQTYLEELIKGKDTATE</sequence>
<name>A0A558CRZ3_9GAMM</name>
<evidence type="ECO:0000256" key="1">
    <source>
        <dbReference type="ARBA" id="ARBA00009437"/>
    </source>
</evidence>
<dbReference type="SUPFAM" id="SSF53850">
    <property type="entry name" value="Periplasmic binding protein-like II"/>
    <property type="match status" value="1"/>
</dbReference>
<gene>
    <name evidence="6" type="ORF">FHK82_15390</name>
</gene>
<evidence type="ECO:0000313" key="6">
    <source>
        <dbReference type="EMBL" id="TVT51544.1"/>
    </source>
</evidence>
<dbReference type="Pfam" id="PF03466">
    <property type="entry name" value="LysR_substrate"/>
    <property type="match status" value="1"/>
</dbReference>
<dbReference type="InterPro" id="IPR036390">
    <property type="entry name" value="WH_DNA-bd_sf"/>
</dbReference>
<dbReference type="Gene3D" id="3.40.190.10">
    <property type="entry name" value="Periplasmic binding protein-like II"/>
    <property type="match status" value="2"/>
</dbReference>
<dbReference type="AlphaFoldDB" id="A0A558CRZ3"/>
<evidence type="ECO:0000313" key="7">
    <source>
        <dbReference type="Proteomes" id="UP000317355"/>
    </source>
</evidence>
<accession>A0A558CRZ3</accession>
<dbReference type="InterPro" id="IPR000847">
    <property type="entry name" value="LysR_HTH_N"/>
</dbReference>
<proteinExistence type="inferred from homology"/>
<reference evidence="6 7" key="1">
    <citation type="submission" date="2019-07" db="EMBL/GenBank/DDBJ databases">
        <title>The pathways for chlorine oxyanion respiration interact through the shared metabolite chlorate.</title>
        <authorList>
            <person name="Barnum T.P."/>
            <person name="Cheng Y."/>
            <person name="Hill K.A."/>
            <person name="Lucas L.N."/>
            <person name="Carlson H.K."/>
            <person name="Coates J.D."/>
        </authorList>
    </citation>
    <scope>NUCLEOTIDE SEQUENCE [LARGE SCALE GENOMIC DNA]</scope>
    <source>
        <strain evidence="6">BK-3</strain>
    </source>
</reference>
<feature type="domain" description="HTH lysR-type" evidence="5">
    <location>
        <begin position="15"/>
        <end position="72"/>
    </location>
</feature>
<dbReference type="InterPro" id="IPR005119">
    <property type="entry name" value="LysR_subst-bd"/>
</dbReference>
<dbReference type="PANTHER" id="PTHR30126">
    <property type="entry name" value="HTH-TYPE TRANSCRIPTIONAL REGULATOR"/>
    <property type="match status" value="1"/>
</dbReference>
<dbReference type="GO" id="GO:0000976">
    <property type="term" value="F:transcription cis-regulatory region binding"/>
    <property type="evidence" value="ECO:0007669"/>
    <property type="project" value="TreeGrafter"/>
</dbReference>
<keyword evidence="4" id="KW-0804">Transcription</keyword>
<keyword evidence="3" id="KW-0238">DNA-binding</keyword>
<dbReference type="CDD" id="cd05466">
    <property type="entry name" value="PBP2_LTTR_substrate"/>
    <property type="match status" value="1"/>
</dbReference>
<evidence type="ECO:0000256" key="3">
    <source>
        <dbReference type="ARBA" id="ARBA00023125"/>
    </source>
</evidence>